<name>A0AAD5R1L7_PARTN</name>
<protein>
    <submittedName>
        <fullName evidence="1">Uncharacterized protein</fullName>
    </submittedName>
</protein>
<evidence type="ECO:0000313" key="1">
    <source>
        <dbReference type="EMBL" id="KAJ1367905.1"/>
    </source>
</evidence>
<reference evidence="1" key="1">
    <citation type="submission" date="2021-06" db="EMBL/GenBank/DDBJ databases">
        <title>Parelaphostrongylus tenuis whole genome reference sequence.</title>
        <authorList>
            <person name="Garwood T.J."/>
            <person name="Larsen P.A."/>
            <person name="Fountain-Jones N.M."/>
            <person name="Garbe J.R."/>
            <person name="Macchietto M.G."/>
            <person name="Kania S.A."/>
            <person name="Gerhold R.W."/>
            <person name="Richards J.E."/>
            <person name="Wolf T.M."/>
        </authorList>
    </citation>
    <scope>NUCLEOTIDE SEQUENCE</scope>
    <source>
        <strain evidence="1">MNPRO001-30</strain>
        <tissue evidence="1">Meninges</tissue>
    </source>
</reference>
<dbReference type="Proteomes" id="UP001196413">
    <property type="component" value="Unassembled WGS sequence"/>
</dbReference>
<dbReference type="EMBL" id="JAHQIW010006038">
    <property type="protein sequence ID" value="KAJ1367905.1"/>
    <property type="molecule type" value="Genomic_DNA"/>
</dbReference>
<evidence type="ECO:0000313" key="2">
    <source>
        <dbReference type="Proteomes" id="UP001196413"/>
    </source>
</evidence>
<sequence>MSDALMTVCAGRLRKLRELLLYPAQASPRSAIFHRTEPLPLSTFTKSQAKVQEERVIFDGQAFPTTFRTFHSIRHTSCILLAVH</sequence>
<accession>A0AAD5R1L7</accession>
<gene>
    <name evidence="1" type="ORF">KIN20_028927</name>
</gene>
<comment type="caution">
    <text evidence="1">The sequence shown here is derived from an EMBL/GenBank/DDBJ whole genome shotgun (WGS) entry which is preliminary data.</text>
</comment>
<keyword evidence="2" id="KW-1185">Reference proteome</keyword>
<organism evidence="1 2">
    <name type="scientific">Parelaphostrongylus tenuis</name>
    <name type="common">Meningeal worm</name>
    <dbReference type="NCBI Taxonomy" id="148309"/>
    <lineage>
        <taxon>Eukaryota</taxon>
        <taxon>Metazoa</taxon>
        <taxon>Ecdysozoa</taxon>
        <taxon>Nematoda</taxon>
        <taxon>Chromadorea</taxon>
        <taxon>Rhabditida</taxon>
        <taxon>Rhabditina</taxon>
        <taxon>Rhabditomorpha</taxon>
        <taxon>Strongyloidea</taxon>
        <taxon>Metastrongylidae</taxon>
        <taxon>Parelaphostrongylus</taxon>
    </lineage>
</organism>
<dbReference type="AlphaFoldDB" id="A0AAD5R1L7"/>
<proteinExistence type="predicted"/>